<dbReference type="CDD" id="cd08350">
    <property type="entry name" value="BLMT_like"/>
    <property type="match status" value="1"/>
</dbReference>
<feature type="domain" description="VOC" evidence="4">
    <location>
        <begin position="2"/>
        <end position="118"/>
    </location>
</feature>
<dbReference type="EMBL" id="JAQQKX010000029">
    <property type="protein sequence ID" value="MDC7685305.1"/>
    <property type="molecule type" value="Genomic_DNA"/>
</dbReference>
<keyword evidence="6" id="KW-1185">Reference proteome</keyword>
<dbReference type="PROSITE" id="PS51819">
    <property type="entry name" value="VOC"/>
    <property type="match status" value="1"/>
</dbReference>
<name>A0ABT5HYZ2_9CAUL</name>
<evidence type="ECO:0000256" key="3">
    <source>
        <dbReference type="ARBA" id="ARBA00023251"/>
    </source>
</evidence>
<accession>A0ABT5HYZ2</accession>
<keyword evidence="3" id="KW-0046">Antibiotic resistance</keyword>
<reference evidence="5 6" key="1">
    <citation type="submission" date="2023-01" db="EMBL/GenBank/DDBJ databases">
        <title>Novel species of the genus Asticcacaulis isolated from rivers.</title>
        <authorList>
            <person name="Lu H."/>
        </authorList>
    </citation>
    <scope>NUCLEOTIDE SEQUENCE [LARGE SCALE GENOMIC DNA]</scope>
    <source>
        <strain evidence="5 6">BYS171W</strain>
    </source>
</reference>
<comment type="caution">
    <text evidence="5">The sequence shown here is derived from an EMBL/GenBank/DDBJ whole genome shotgun (WGS) entry which is preliminary data.</text>
</comment>
<protein>
    <recommendedName>
        <fullName evidence="2">Bleomycin resistance protein</fullName>
    </recommendedName>
</protein>
<evidence type="ECO:0000256" key="1">
    <source>
        <dbReference type="ARBA" id="ARBA00011051"/>
    </source>
</evidence>
<sequence length="118" mass="13360">MTEDRITANLPAIDFEATAAFYAKLGFVETYHDDGWMILTRGPLVLEFFHHPQLVPSESWFSACVRIKDIDALYAAWSLAGLPDHDLPRLTPPRDEPWGKRMFALIDLNGSLLRCIGD</sequence>
<dbReference type="SUPFAM" id="SSF54593">
    <property type="entry name" value="Glyoxalase/Bleomycin resistance protein/Dihydroxybiphenyl dioxygenase"/>
    <property type="match status" value="1"/>
</dbReference>
<evidence type="ECO:0000313" key="6">
    <source>
        <dbReference type="Proteomes" id="UP001214854"/>
    </source>
</evidence>
<evidence type="ECO:0000259" key="4">
    <source>
        <dbReference type="PROSITE" id="PS51819"/>
    </source>
</evidence>
<organism evidence="5 6">
    <name type="scientific">Asticcacaulis aquaticus</name>
    <dbReference type="NCBI Taxonomy" id="2984212"/>
    <lineage>
        <taxon>Bacteria</taxon>
        <taxon>Pseudomonadati</taxon>
        <taxon>Pseudomonadota</taxon>
        <taxon>Alphaproteobacteria</taxon>
        <taxon>Caulobacterales</taxon>
        <taxon>Caulobacteraceae</taxon>
        <taxon>Asticcacaulis</taxon>
    </lineage>
</organism>
<evidence type="ECO:0000313" key="5">
    <source>
        <dbReference type="EMBL" id="MDC7685305.1"/>
    </source>
</evidence>
<dbReference type="InterPro" id="IPR037523">
    <property type="entry name" value="VOC_core"/>
</dbReference>
<dbReference type="RefSeq" id="WP_272749806.1">
    <property type="nucleotide sequence ID" value="NZ_JAQQKX010000029.1"/>
</dbReference>
<evidence type="ECO:0000256" key="2">
    <source>
        <dbReference type="ARBA" id="ARBA00021572"/>
    </source>
</evidence>
<dbReference type="Gene3D" id="3.10.180.10">
    <property type="entry name" value="2,3-Dihydroxybiphenyl 1,2-Dioxygenase, domain 1"/>
    <property type="match status" value="1"/>
</dbReference>
<dbReference type="Proteomes" id="UP001214854">
    <property type="component" value="Unassembled WGS sequence"/>
</dbReference>
<dbReference type="PRINTS" id="PR00311">
    <property type="entry name" value="BLEOMYCINRST"/>
</dbReference>
<proteinExistence type="inferred from homology"/>
<dbReference type="InterPro" id="IPR000335">
    <property type="entry name" value="Bleomycin-R"/>
</dbReference>
<gene>
    <name evidence="5" type="ORF">PQU92_18630</name>
</gene>
<comment type="similarity">
    <text evidence="1">Belongs to the bleomycin resistance protein family.</text>
</comment>
<dbReference type="InterPro" id="IPR029068">
    <property type="entry name" value="Glyas_Bleomycin-R_OHBP_Dase"/>
</dbReference>